<protein>
    <submittedName>
        <fullName evidence="2">Uncharacterized protein</fullName>
    </submittedName>
</protein>
<dbReference type="PROSITE" id="PS50005">
    <property type="entry name" value="TPR"/>
    <property type="match status" value="2"/>
</dbReference>
<keyword evidence="1" id="KW-0802">TPR repeat</keyword>
<proteinExistence type="predicted"/>
<sequence>MDDRKRIAGLVRDYIARERMSRDAFAHRTRLGKSTVDKLLTGLFSDRTLAIVEGQTGLVLRRPAATDTEGAAAEGPSIAVLPFTNMSGDPAQDHIADGIAEDIITALSRLRWLFVIARNSSFAYRGAVDVRQVAQELGVRYVLEGSVRTAEGRIRVTGQLIDAGSGKHIWAERYDRALADVFAVQDEITTHVVAAIEPHLYAEEGFRAASQAPESMDAWGLVVRALGLINRIGRRENQEAQELLRRAIAIEPGYARAHATLAWAIWWATLCYGWPDPREGYATARRIAEEAVVLDPAEPWARMVLGMSLSNAGAHDQALAELRTARELNPNSAIGRSMLGWALLRAGQYEEAIAETGRALRMSPLDTFAGIYSSTHGLALLGARRFGEALPHLRASVAAFAEYPGHYHTLISCCGHLGLVEEARTFMAVREKLGPPLRIAVIRRVLANFAHCATFVEGLEKAGVPE</sequence>
<organism evidence="2 3">
    <name type="scientific">Falsiroseomonas bella</name>
    <dbReference type="NCBI Taxonomy" id="2184016"/>
    <lineage>
        <taxon>Bacteria</taxon>
        <taxon>Pseudomonadati</taxon>
        <taxon>Pseudomonadota</taxon>
        <taxon>Alphaproteobacteria</taxon>
        <taxon>Acetobacterales</taxon>
        <taxon>Roseomonadaceae</taxon>
        <taxon>Falsiroseomonas</taxon>
    </lineage>
</organism>
<keyword evidence="3" id="KW-1185">Reference proteome</keyword>
<evidence type="ECO:0000313" key="3">
    <source>
        <dbReference type="Proteomes" id="UP000245765"/>
    </source>
</evidence>
<accession>A0A317FG81</accession>
<dbReference type="Gene3D" id="1.25.40.10">
    <property type="entry name" value="Tetratricopeptide repeat domain"/>
    <property type="match status" value="1"/>
</dbReference>
<dbReference type="Pfam" id="PF13432">
    <property type="entry name" value="TPR_16"/>
    <property type="match status" value="1"/>
</dbReference>
<name>A0A317FG81_9PROT</name>
<dbReference type="EMBL" id="QGNA01000002">
    <property type="protein sequence ID" value="PWS37583.1"/>
    <property type="molecule type" value="Genomic_DNA"/>
</dbReference>
<dbReference type="SMART" id="SM00028">
    <property type="entry name" value="TPR"/>
    <property type="match status" value="2"/>
</dbReference>
<feature type="repeat" description="TPR" evidence="1">
    <location>
        <begin position="333"/>
        <end position="366"/>
    </location>
</feature>
<reference evidence="3" key="1">
    <citation type="submission" date="2018-05" db="EMBL/GenBank/DDBJ databases">
        <authorList>
            <person name="Du Z."/>
            <person name="Wang X."/>
        </authorList>
    </citation>
    <scope>NUCLEOTIDE SEQUENCE [LARGE SCALE GENOMIC DNA]</scope>
    <source>
        <strain evidence="3">CQN31</strain>
    </source>
</reference>
<dbReference type="SUPFAM" id="SSF52964">
    <property type="entry name" value="TolB, N-terminal domain"/>
    <property type="match status" value="1"/>
</dbReference>
<comment type="caution">
    <text evidence="2">The sequence shown here is derived from an EMBL/GenBank/DDBJ whole genome shotgun (WGS) entry which is preliminary data.</text>
</comment>
<feature type="repeat" description="TPR" evidence="1">
    <location>
        <begin position="299"/>
        <end position="332"/>
    </location>
</feature>
<evidence type="ECO:0000313" key="2">
    <source>
        <dbReference type="EMBL" id="PWS37583.1"/>
    </source>
</evidence>
<evidence type="ECO:0000256" key="1">
    <source>
        <dbReference type="PROSITE-ProRule" id="PRU00339"/>
    </source>
</evidence>
<dbReference type="OrthoDB" id="7325815at2"/>
<gene>
    <name evidence="2" type="ORF">DFH01_12230</name>
</gene>
<dbReference type="Gene3D" id="3.40.50.10070">
    <property type="entry name" value="TolB, N-terminal domain"/>
    <property type="match status" value="1"/>
</dbReference>
<dbReference type="Proteomes" id="UP000245765">
    <property type="component" value="Unassembled WGS sequence"/>
</dbReference>
<dbReference type="InterPro" id="IPR011990">
    <property type="entry name" value="TPR-like_helical_dom_sf"/>
</dbReference>
<dbReference type="AlphaFoldDB" id="A0A317FG81"/>
<dbReference type="RefSeq" id="WP_109870691.1">
    <property type="nucleotide sequence ID" value="NZ_QGNA01000002.1"/>
</dbReference>
<dbReference type="InterPro" id="IPR019734">
    <property type="entry name" value="TPR_rpt"/>
</dbReference>
<dbReference type="SUPFAM" id="SSF48452">
    <property type="entry name" value="TPR-like"/>
    <property type="match status" value="1"/>
</dbReference>